<accession>A0A367XYM4</accession>
<comment type="caution">
    <text evidence="3">The sequence shown here is derived from an EMBL/GenBank/DDBJ whole genome shotgun (WGS) entry which is preliminary data.</text>
</comment>
<organism evidence="3 4">
    <name type="scientific">Candida viswanathii</name>
    <dbReference type="NCBI Taxonomy" id="5486"/>
    <lineage>
        <taxon>Eukaryota</taxon>
        <taxon>Fungi</taxon>
        <taxon>Dikarya</taxon>
        <taxon>Ascomycota</taxon>
        <taxon>Saccharomycotina</taxon>
        <taxon>Pichiomycetes</taxon>
        <taxon>Debaryomycetaceae</taxon>
        <taxon>Candida/Lodderomyces clade</taxon>
        <taxon>Candida</taxon>
    </lineage>
</organism>
<feature type="compositionally biased region" description="Low complexity" evidence="2">
    <location>
        <begin position="375"/>
        <end position="386"/>
    </location>
</feature>
<protein>
    <submittedName>
        <fullName evidence="3">Uncharacterized protein</fullName>
    </submittedName>
</protein>
<evidence type="ECO:0000313" key="4">
    <source>
        <dbReference type="Proteomes" id="UP000253472"/>
    </source>
</evidence>
<evidence type="ECO:0000313" key="3">
    <source>
        <dbReference type="EMBL" id="RCK58745.1"/>
    </source>
</evidence>
<dbReference type="OrthoDB" id="4090091at2759"/>
<keyword evidence="1" id="KW-0175">Coiled coil</keyword>
<name>A0A367XYM4_9ASCO</name>
<reference evidence="3 4" key="1">
    <citation type="submission" date="2018-06" db="EMBL/GenBank/DDBJ databases">
        <title>Whole genome sequencing of Candida tropicalis (genome annotated by CSBL at Korea University).</title>
        <authorList>
            <person name="Ahn J."/>
        </authorList>
    </citation>
    <scope>NUCLEOTIDE SEQUENCE [LARGE SCALE GENOMIC DNA]</scope>
    <source>
        <strain evidence="3 4">ATCC 20962</strain>
    </source>
</reference>
<feature type="compositionally biased region" description="Acidic residues" evidence="2">
    <location>
        <begin position="154"/>
        <end position="173"/>
    </location>
</feature>
<evidence type="ECO:0000256" key="1">
    <source>
        <dbReference type="SAM" id="Coils"/>
    </source>
</evidence>
<dbReference type="EMBL" id="QLNQ01000027">
    <property type="protein sequence ID" value="RCK58745.1"/>
    <property type="molecule type" value="Genomic_DNA"/>
</dbReference>
<proteinExistence type="predicted"/>
<feature type="region of interest" description="Disordered" evidence="2">
    <location>
        <begin position="153"/>
        <end position="193"/>
    </location>
</feature>
<evidence type="ECO:0000256" key="2">
    <source>
        <dbReference type="SAM" id="MobiDB-lite"/>
    </source>
</evidence>
<feature type="region of interest" description="Disordered" evidence="2">
    <location>
        <begin position="72"/>
        <end position="104"/>
    </location>
</feature>
<keyword evidence="4" id="KW-1185">Reference proteome</keyword>
<feature type="region of interest" description="Disordered" evidence="2">
    <location>
        <begin position="1"/>
        <end position="29"/>
    </location>
</feature>
<feature type="compositionally biased region" description="Basic and acidic residues" evidence="2">
    <location>
        <begin position="72"/>
        <end position="89"/>
    </location>
</feature>
<feature type="coiled-coil region" evidence="1">
    <location>
        <begin position="290"/>
        <end position="327"/>
    </location>
</feature>
<dbReference type="Proteomes" id="UP000253472">
    <property type="component" value="Unassembled WGS sequence"/>
</dbReference>
<feature type="region of interest" description="Disordered" evidence="2">
    <location>
        <begin position="375"/>
        <end position="419"/>
    </location>
</feature>
<feature type="compositionally biased region" description="Basic and acidic residues" evidence="2">
    <location>
        <begin position="179"/>
        <end position="192"/>
    </location>
</feature>
<sequence length="437" mass="50336">MDLEGAPLEFDPEDLPCSSDMVDGGGRGGKVVDKHQKWITVGYRTPPALQDSTMVLKNSKWDKKAKYKYMKKHDILPSKKKDSEEDVQRPKWSSKKKTVDTKDKIVLEDSEDEWDSDVDDALINHFYPQLSENEELTIEHKIKIKQQILKNLEEQEDEQGEDTSDKDEQEPDDIYLGSEENKQKEMQDESKPPVKFNLQEFINNLDVKPKKNRKMLSNKMSDNFLEEYGLSSYKDLNRTTDDYNDVYVKKQQEKLKTNINYIPNETLDGFVIGQSSLDVVGTKATTKSHIRNLTEEEKQEDEERQKLVRQEQRNKLIKKRFDETRQQQTKAKVLDINNFNNEDSSQLAYLNEKITRDDGSRQTDLDDDLDVLLGSGSKSKMGSDKPGNADNFDDFMNTLSIDDNKSSKTQKLGQPLTKPKIEANKDLDFLDDLLGGA</sequence>
<gene>
    <name evidence="3" type="ORF">Cantr_07222</name>
</gene>
<feature type="compositionally biased region" description="Polar residues" evidence="2">
    <location>
        <begin position="397"/>
        <end position="412"/>
    </location>
</feature>
<dbReference type="AlphaFoldDB" id="A0A367XYM4"/>